<accession>A0A173G0A0</accession>
<dbReference type="InterPro" id="IPR018490">
    <property type="entry name" value="cNMP-bd_dom_sf"/>
</dbReference>
<organism evidence="1">
    <name type="scientific">Gastroclonium compressum</name>
    <name type="common">Red alga</name>
    <name type="synonym">Coeloseira compressa</name>
    <dbReference type="NCBI Taxonomy" id="1852973"/>
    <lineage>
        <taxon>Eukaryota</taxon>
        <taxon>Rhodophyta</taxon>
        <taxon>Florideophyceae</taxon>
        <taxon>Rhodymeniophycidae</taxon>
        <taxon>Rhodymeniales</taxon>
        <taxon>Champiaceae</taxon>
        <taxon>Coeloseira</taxon>
    </lineage>
</organism>
<dbReference type="RefSeq" id="YP_009257622.1">
    <property type="nucleotide sequence ID" value="NC_030338.1"/>
</dbReference>
<dbReference type="Gene3D" id="2.60.120.10">
    <property type="entry name" value="Jelly Rolls"/>
    <property type="match status" value="1"/>
</dbReference>
<sequence length="211" mass="24737">MKNKQKLKISQMPCCIYKLHTKDSLIYTDNHNYQRNIFIVQGAILVVKVFTNQEIVPISILDNHSIIFIKSYSFNLNNYYYKATALKETYLLTLKANYISSSIIHPYLMKAIYNTITKQILIAQILLHKEAKNRTLQIIIYLSEHFGYVENGNLIIDLQINYNLLALMTGTNKNSIRKILNNLENKILIKTHRDKILYITQYKKATYKLLN</sequence>
<protein>
    <submittedName>
        <fullName evidence="1">Global nitrogen transcriptional regulator</fullName>
    </submittedName>
</protein>
<keyword evidence="1" id="KW-0934">Plastid</keyword>
<dbReference type="GeneID" id="27983282"/>
<dbReference type="InterPro" id="IPR014710">
    <property type="entry name" value="RmlC-like_jellyroll"/>
</dbReference>
<dbReference type="AlphaFoldDB" id="A0A173G0A0"/>
<reference evidence="1" key="1">
    <citation type="submission" date="2015-11" db="EMBL/GenBank/DDBJ databases">
        <authorList>
            <person name="Zhang Y."/>
            <person name="Guo Z."/>
        </authorList>
    </citation>
    <scope>NUCLEOTIDE SEQUENCE</scope>
</reference>
<geneLocation type="plastid" evidence="1"/>
<evidence type="ECO:0000313" key="1">
    <source>
        <dbReference type="EMBL" id="ANH09705.1"/>
    </source>
</evidence>
<dbReference type="SUPFAM" id="SSF46785">
    <property type="entry name" value="Winged helix' DNA-binding domain"/>
    <property type="match status" value="1"/>
</dbReference>
<gene>
    <name evidence="1" type="primary">ntcA</name>
</gene>
<proteinExistence type="predicted"/>
<name>A0A173G0A0_GASCM</name>
<dbReference type="EMBL" id="KU053957">
    <property type="protein sequence ID" value="ANH09705.1"/>
    <property type="molecule type" value="Genomic_DNA"/>
</dbReference>
<reference evidence="1" key="2">
    <citation type="submission" date="2016-06" db="EMBL/GenBank/DDBJ databases">
        <title>Genomic and phylogenetic analysis of Gastroclonium compressum supports its reinstatement to Coeloseira (Champiaceae, Rhodophyta).</title>
        <authorList>
            <person name="Kilpatrick Z."/>
            <person name="Hughey J.R."/>
        </authorList>
    </citation>
    <scope>NUCLEOTIDE SEQUENCE</scope>
</reference>
<dbReference type="SUPFAM" id="SSF51206">
    <property type="entry name" value="cAMP-binding domain-like"/>
    <property type="match status" value="1"/>
</dbReference>
<dbReference type="InterPro" id="IPR036390">
    <property type="entry name" value="WH_DNA-bd_sf"/>
</dbReference>